<feature type="region of interest" description="Disordered" evidence="7">
    <location>
        <begin position="1"/>
        <end position="139"/>
    </location>
</feature>
<evidence type="ECO:0000256" key="7">
    <source>
        <dbReference type="SAM" id="MobiDB-lite"/>
    </source>
</evidence>
<feature type="compositionally biased region" description="Polar residues" evidence="7">
    <location>
        <begin position="26"/>
        <end position="39"/>
    </location>
</feature>
<dbReference type="InterPro" id="IPR031968">
    <property type="entry name" value="VASt"/>
</dbReference>
<comment type="similarity">
    <text evidence="2">Belongs to the YSP2 family.</text>
</comment>
<dbReference type="Pfam" id="PF02893">
    <property type="entry name" value="GRAM"/>
    <property type="match status" value="1"/>
</dbReference>
<proteinExistence type="inferred from homology"/>
<dbReference type="GO" id="GO:0005789">
    <property type="term" value="C:endoplasmic reticulum membrane"/>
    <property type="evidence" value="ECO:0007669"/>
    <property type="project" value="TreeGrafter"/>
</dbReference>
<dbReference type="InterPro" id="IPR011993">
    <property type="entry name" value="PH-like_dom_sf"/>
</dbReference>
<evidence type="ECO:0000256" key="5">
    <source>
        <dbReference type="ARBA" id="ARBA00023136"/>
    </source>
</evidence>
<feature type="compositionally biased region" description="Polar residues" evidence="7">
    <location>
        <begin position="607"/>
        <end position="624"/>
    </location>
</feature>
<dbReference type="GO" id="GO:0140268">
    <property type="term" value="C:endoplasmic reticulum-plasma membrane contact site"/>
    <property type="evidence" value="ECO:0007669"/>
    <property type="project" value="TreeGrafter"/>
</dbReference>
<feature type="region of interest" description="Disordered" evidence="7">
    <location>
        <begin position="605"/>
        <end position="624"/>
    </location>
</feature>
<sequence>MSLPPRVLSHAKSTPTLVLHPPIPNKAQTQRKNSASSQLPSPPRMNRSPSTSNMSSTSHGQDNKKKEKKPRRSSSSGRQANQNHVDGLPHDSYAQDIDYYSGLDSSDSDSDDEEFGSSEDDEILGTGGPSRSHASRSRELSVDSLGLSRTGGAMGELPVTGFAVASSRRNAEFHELFSGIPEGDYLIEDYGCALQREILIQGRLYISENHICFHANILGWITDLSIPIYEITALEKKMTAFVIPNAIQITTRRAKYTFASFLARDTTFDVIWNIWRVSGGASGSVEGAGAGSSGAVVEAGMEVSGEVQKAVASAVASVVQRKQTRCACSSEGKHYPEVALDAVVPGTPDRIHNLMFASGFIKEFMSGPQGLLDIQMSDWTPLSSASSPGLLARNMSYIKPLNASVGPKQTKCEIRDEVEVNDPENYISTITTTRTPDVPSGGVFSVKTRTCLMWESAVETRVVVHVSCSAGVGRVLSLSGTGVDGGGPAKVVQQANIYDSRCRLHLGCAAPTRFKALACGTCLISAVAVVLPSTDIVFDGDGDGDGDGNDVAAVMNDYVHTRIIERSCIEGQRTYHLELERAMRVYIKEHQSEFIPEGIELPPPTSSPEVVSQPLSPTSSTQIPQIPLTPAARERERNQRAFQWAWDTFAGAANVGKNSAKGAIELIRDAWDQSETTTVLYFVIVGLVLSNLWTWWSSGSGSGGGEAGLGKRELRELRELRKELRERESLGLGLGLDRDREKWVQGIVGAVWEEMNHGSASRADGAVKVAVGEDGKVDLGSVKDAVGALKQQLDDVESRVKAIRESLDGLSIQELD</sequence>
<dbReference type="eggNOG" id="KOG1032">
    <property type="taxonomic scope" value="Eukaryota"/>
</dbReference>
<name>A0A0W0G337_MONRR</name>
<dbReference type="GO" id="GO:0032541">
    <property type="term" value="C:cortical endoplasmic reticulum"/>
    <property type="evidence" value="ECO:0007669"/>
    <property type="project" value="TreeGrafter"/>
</dbReference>
<evidence type="ECO:0000256" key="3">
    <source>
        <dbReference type="ARBA" id="ARBA00022692"/>
    </source>
</evidence>
<evidence type="ECO:0000256" key="1">
    <source>
        <dbReference type="ARBA" id="ARBA00004167"/>
    </source>
</evidence>
<dbReference type="Gene3D" id="2.30.29.30">
    <property type="entry name" value="Pleckstrin-homology domain (PH domain)/Phosphotyrosine-binding domain (PTB)"/>
    <property type="match status" value="1"/>
</dbReference>
<evidence type="ECO:0000313" key="9">
    <source>
        <dbReference type="EMBL" id="KTB42961.1"/>
    </source>
</evidence>
<feature type="coiled-coil region" evidence="6">
    <location>
        <begin position="786"/>
        <end position="813"/>
    </location>
</feature>
<dbReference type="Pfam" id="PF16016">
    <property type="entry name" value="VASt"/>
    <property type="match status" value="1"/>
</dbReference>
<dbReference type="PANTHER" id="PTHR23319">
    <property type="entry name" value="GRAM DOMAIN CONTAINING 1B, ISOFORM E"/>
    <property type="match status" value="1"/>
</dbReference>
<dbReference type="PROSITE" id="PS51778">
    <property type="entry name" value="VAST"/>
    <property type="match status" value="1"/>
</dbReference>
<evidence type="ECO:0000259" key="8">
    <source>
        <dbReference type="PROSITE" id="PS51778"/>
    </source>
</evidence>
<dbReference type="GO" id="GO:0005886">
    <property type="term" value="C:plasma membrane"/>
    <property type="evidence" value="ECO:0007669"/>
    <property type="project" value="TreeGrafter"/>
</dbReference>
<keyword evidence="5" id="KW-0472">Membrane</keyword>
<dbReference type="SMART" id="SM00568">
    <property type="entry name" value="GRAM"/>
    <property type="match status" value="1"/>
</dbReference>
<organism evidence="9 10">
    <name type="scientific">Moniliophthora roreri</name>
    <name type="common">Frosty pod rot fungus</name>
    <name type="synonym">Monilia roreri</name>
    <dbReference type="NCBI Taxonomy" id="221103"/>
    <lineage>
        <taxon>Eukaryota</taxon>
        <taxon>Fungi</taxon>
        <taxon>Dikarya</taxon>
        <taxon>Basidiomycota</taxon>
        <taxon>Agaricomycotina</taxon>
        <taxon>Agaricomycetes</taxon>
        <taxon>Agaricomycetidae</taxon>
        <taxon>Agaricales</taxon>
        <taxon>Marasmiineae</taxon>
        <taxon>Marasmiaceae</taxon>
        <taxon>Moniliophthora</taxon>
    </lineage>
</organism>
<gene>
    <name evidence="9" type="ORF">WG66_4469</name>
</gene>
<dbReference type="PANTHER" id="PTHR23319:SF4">
    <property type="entry name" value="GRAM DOMAIN CONTAINING 1B, ISOFORM E"/>
    <property type="match status" value="1"/>
</dbReference>
<keyword evidence="6" id="KW-0175">Coiled coil</keyword>
<evidence type="ECO:0000313" key="10">
    <source>
        <dbReference type="Proteomes" id="UP000054988"/>
    </source>
</evidence>
<dbReference type="GO" id="GO:0032934">
    <property type="term" value="F:sterol binding"/>
    <property type="evidence" value="ECO:0007669"/>
    <property type="project" value="TreeGrafter"/>
</dbReference>
<accession>A0A0W0G337</accession>
<feature type="compositionally biased region" description="Low complexity" evidence="7">
    <location>
        <begin position="96"/>
        <end position="105"/>
    </location>
</feature>
<evidence type="ECO:0000256" key="6">
    <source>
        <dbReference type="SAM" id="Coils"/>
    </source>
</evidence>
<evidence type="ECO:0000256" key="2">
    <source>
        <dbReference type="ARBA" id="ARBA00006582"/>
    </source>
</evidence>
<comment type="caution">
    <text evidence="9">The sequence shown here is derived from an EMBL/GenBank/DDBJ whole genome shotgun (WGS) entry which is preliminary data.</text>
</comment>
<dbReference type="EMBL" id="LATX01001268">
    <property type="protein sequence ID" value="KTB42961.1"/>
    <property type="molecule type" value="Genomic_DNA"/>
</dbReference>
<keyword evidence="3" id="KW-0812">Transmembrane</keyword>
<dbReference type="GO" id="GO:0032366">
    <property type="term" value="P:intracellular sterol transport"/>
    <property type="evidence" value="ECO:0007669"/>
    <property type="project" value="TreeGrafter"/>
</dbReference>
<dbReference type="InterPro" id="IPR051482">
    <property type="entry name" value="Cholesterol_transport"/>
</dbReference>
<dbReference type="InterPro" id="IPR004182">
    <property type="entry name" value="GRAM"/>
</dbReference>
<evidence type="ECO:0000256" key="4">
    <source>
        <dbReference type="ARBA" id="ARBA00022989"/>
    </source>
</evidence>
<dbReference type="Proteomes" id="UP000054988">
    <property type="component" value="Unassembled WGS sequence"/>
</dbReference>
<keyword evidence="4" id="KW-1133">Transmembrane helix</keyword>
<protein>
    <recommendedName>
        <fullName evidence="8">VASt domain-containing protein</fullName>
    </recommendedName>
</protein>
<comment type="subcellular location">
    <subcellularLocation>
        <location evidence="1">Membrane</location>
        <topology evidence="1">Single-pass membrane protein</topology>
    </subcellularLocation>
</comment>
<dbReference type="GO" id="GO:0005739">
    <property type="term" value="C:mitochondrion"/>
    <property type="evidence" value="ECO:0007669"/>
    <property type="project" value="TreeGrafter"/>
</dbReference>
<dbReference type="GO" id="GO:0120015">
    <property type="term" value="F:sterol transfer activity"/>
    <property type="evidence" value="ECO:0007669"/>
    <property type="project" value="TreeGrafter"/>
</dbReference>
<reference evidence="9 10" key="1">
    <citation type="submission" date="2015-12" db="EMBL/GenBank/DDBJ databases">
        <title>Draft genome sequence of Moniliophthora roreri, the causal agent of frosty pod rot of cacao.</title>
        <authorList>
            <person name="Aime M.C."/>
            <person name="Diaz-Valderrama J.R."/>
            <person name="Kijpornyongpan T."/>
            <person name="Phillips-Mora W."/>
        </authorList>
    </citation>
    <scope>NUCLEOTIDE SEQUENCE [LARGE SCALE GENOMIC DNA]</scope>
    <source>
        <strain evidence="9 10">MCA 2952</strain>
    </source>
</reference>
<feature type="compositionally biased region" description="Acidic residues" evidence="7">
    <location>
        <begin position="106"/>
        <end position="123"/>
    </location>
</feature>
<dbReference type="AlphaFoldDB" id="A0A0W0G337"/>
<feature type="compositionally biased region" description="Low complexity" evidence="7">
    <location>
        <begin position="44"/>
        <end position="58"/>
    </location>
</feature>
<feature type="domain" description="VASt" evidence="8">
    <location>
        <begin position="334"/>
        <end position="591"/>
    </location>
</feature>
<dbReference type="CDD" id="cd13220">
    <property type="entry name" value="PH-GRAM_GRAMDC"/>
    <property type="match status" value="1"/>
</dbReference>